<keyword evidence="1" id="KW-0472">Membrane</keyword>
<keyword evidence="3" id="KW-1185">Reference proteome</keyword>
<keyword evidence="1" id="KW-0812">Transmembrane</keyword>
<comment type="caution">
    <text evidence="2">The sequence shown here is derived from an EMBL/GenBank/DDBJ whole genome shotgun (WGS) entry which is preliminary data.</text>
</comment>
<reference evidence="2 3" key="1">
    <citation type="submission" date="2016-02" db="EMBL/GenBank/DDBJ databases">
        <title>Draft Genome for Tepidibacillus decaturensis nov. sp. Strain Z9, an Anaerobic, Moderately Thermophilic and Heterotrophic Bacterium from Deep Subsurface of the Illinois Basin, USA.</title>
        <authorList>
            <person name="Dong Y."/>
            <person name="Chang J.Y."/>
            <person name="Sanford R."/>
            <person name="Fouke B.W."/>
        </authorList>
    </citation>
    <scope>NUCLEOTIDE SEQUENCE [LARGE SCALE GENOMIC DNA]</scope>
    <source>
        <strain evidence="2 3">Z9</strain>
    </source>
</reference>
<dbReference type="EMBL" id="LSKU01000002">
    <property type="protein sequence ID" value="KXG42573.1"/>
    <property type="molecule type" value="Genomic_DNA"/>
</dbReference>
<dbReference type="Proteomes" id="UP000070352">
    <property type="component" value="Unassembled WGS sequence"/>
</dbReference>
<feature type="transmembrane region" description="Helical" evidence="1">
    <location>
        <begin position="6"/>
        <end position="24"/>
    </location>
</feature>
<evidence type="ECO:0000256" key="1">
    <source>
        <dbReference type="SAM" id="Phobius"/>
    </source>
</evidence>
<sequence length="194" mass="22871">MKKKVIILEMVLFLITLLLGYLYLQEQKQNKILLEIINEDAYGIFFSSLSSMKELEETLNQWIAKETIILDDMNGISNLLQENIANLNGLYATYNKIYTKNLQSPLIFNDYFKGLQNFLHNSNARSIEGSSILLDEDDLEELKSYQIKLKLINQISNEIFPEEEWESIQDKGFFNDSRWIQWFEKSEQIIIRPE</sequence>
<gene>
    <name evidence="2" type="ORF">U473_13990</name>
</gene>
<organism evidence="2 3">
    <name type="scientific">Tepidibacillus decaturensis</name>
    <dbReference type="NCBI Taxonomy" id="1413211"/>
    <lineage>
        <taxon>Bacteria</taxon>
        <taxon>Bacillati</taxon>
        <taxon>Bacillota</taxon>
        <taxon>Bacilli</taxon>
        <taxon>Bacillales</taxon>
        <taxon>Bacillaceae</taxon>
        <taxon>Tepidibacillus</taxon>
    </lineage>
</organism>
<protein>
    <submittedName>
        <fullName evidence="2">Uncharacterized protein</fullName>
    </submittedName>
</protein>
<dbReference type="OrthoDB" id="9822525at2"/>
<dbReference type="STRING" id="1413211.U473_13990"/>
<accession>A0A135L0Y6</accession>
<name>A0A135L0Y6_9BACI</name>
<dbReference type="AlphaFoldDB" id="A0A135L0Y6"/>
<dbReference type="RefSeq" id="WP_068727837.1">
    <property type="nucleotide sequence ID" value="NZ_LSKU01000002.1"/>
</dbReference>
<proteinExistence type="predicted"/>
<keyword evidence="1" id="KW-1133">Transmembrane helix</keyword>
<evidence type="ECO:0000313" key="2">
    <source>
        <dbReference type="EMBL" id="KXG42573.1"/>
    </source>
</evidence>
<evidence type="ECO:0000313" key="3">
    <source>
        <dbReference type="Proteomes" id="UP000070352"/>
    </source>
</evidence>